<dbReference type="PANTHER" id="PTHR33227">
    <property type="entry name" value="STIGMA-SPECIFIC STIG1-LIKE PROTEIN 3"/>
    <property type="match status" value="1"/>
</dbReference>
<dbReference type="OMA" id="CANLAYD"/>
<dbReference type="PANTHER" id="PTHR33227:SF18">
    <property type="entry name" value="STIGMA-SPECIFIC STIG1-LIKE PROTEIN 3"/>
    <property type="match status" value="1"/>
</dbReference>
<proteinExistence type="inferred from homology"/>
<protein>
    <recommendedName>
        <fullName evidence="5">Stigma-specific STIG1-like protein 1</fullName>
    </recommendedName>
</protein>
<dbReference type="OrthoDB" id="1841769at2759"/>
<organism evidence="4">
    <name type="scientific">Eucalyptus grandis</name>
    <name type="common">Flooded gum</name>
    <dbReference type="NCBI Taxonomy" id="71139"/>
    <lineage>
        <taxon>Eukaryota</taxon>
        <taxon>Viridiplantae</taxon>
        <taxon>Streptophyta</taxon>
        <taxon>Embryophyta</taxon>
        <taxon>Tracheophyta</taxon>
        <taxon>Spermatophyta</taxon>
        <taxon>Magnoliopsida</taxon>
        <taxon>eudicotyledons</taxon>
        <taxon>Gunneridae</taxon>
        <taxon>Pentapetalae</taxon>
        <taxon>rosids</taxon>
        <taxon>malvids</taxon>
        <taxon>Myrtales</taxon>
        <taxon>Myrtaceae</taxon>
        <taxon>Myrtoideae</taxon>
        <taxon>Eucalypteae</taxon>
        <taxon>Eucalyptus</taxon>
    </lineage>
</organism>
<evidence type="ECO:0000256" key="1">
    <source>
        <dbReference type="ARBA" id="ARBA00006010"/>
    </source>
</evidence>
<evidence type="ECO:0000313" key="4">
    <source>
        <dbReference type="EMBL" id="KCW66970.1"/>
    </source>
</evidence>
<dbReference type="InterPro" id="IPR006969">
    <property type="entry name" value="Stig-like"/>
</dbReference>
<gene>
    <name evidence="4" type="ORF">EUGRSUZ_F00736</name>
</gene>
<dbReference type="AlphaFoldDB" id="A0A059BMR6"/>
<dbReference type="InParanoid" id="A0A059BMR6"/>
<evidence type="ECO:0000256" key="2">
    <source>
        <dbReference type="ARBA" id="ARBA00022729"/>
    </source>
</evidence>
<evidence type="ECO:0000256" key="3">
    <source>
        <dbReference type="SAM" id="SignalP"/>
    </source>
</evidence>
<dbReference type="EMBL" id="KK198758">
    <property type="protein sequence ID" value="KCW66970.1"/>
    <property type="molecule type" value="Genomic_DNA"/>
</dbReference>
<sequence>MAPTMKVILVIALTMALSVAITMRTFVEETEEKLPYERMDAPKTSDASAEIVLPSKRVSRFLADTPNPRAADHCNKDGEICSAVGENYTCCNNKCVDLSNDKNNCGQCKSKCKYTNSCCSGRCVDLTYDKRNCGSCGNRCPTGDFCFYGMCNYNG</sequence>
<dbReference type="KEGG" id="egr:104448208"/>
<dbReference type="eggNOG" id="ENOG502S1NG">
    <property type="taxonomic scope" value="Eukaryota"/>
</dbReference>
<dbReference type="Gramene" id="KCW66970">
    <property type="protein sequence ID" value="KCW66970"/>
    <property type="gene ID" value="EUGRSUZ_F00736"/>
</dbReference>
<evidence type="ECO:0008006" key="5">
    <source>
        <dbReference type="Google" id="ProtNLM"/>
    </source>
</evidence>
<comment type="similarity">
    <text evidence="1">Belongs to the STIG1 family.</text>
</comment>
<accession>A0A059BMR6</accession>
<name>A0A059BMR6_EUCGR</name>
<dbReference type="Pfam" id="PF04885">
    <property type="entry name" value="Stig1"/>
    <property type="match status" value="1"/>
</dbReference>
<keyword evidence="2 3" id="KW-0732">Signal</keyword>
<feature type="chain" id="PRO_5001568819" description="Stigma-specific STIG1-like protein 1" evidence="3">
    <location>
        <begin position="21"/>
        <end position="155"/>
    </location>
</feature>
<dbReference type="STRING" id="71139.A0A059BMR6"/>
<feature type="signal peptide" evidence="3">
    <location>
        <begin position="1"/>
        <end position="20"/>
    </location>
</feature>
<reference evidence="4" key="1">
    <citation type="submission" date="2013-07" db="EMBL/GenBank/DDBJ databases">
        <title>The genome of Eucalyptus grandis.</title>
        <authorList>
            <person name="Schmutz J."/>
            <person name="Hayes R."/>
            <person name="Myburg A."/>
            <person name="Tuskan G."/>
            <person name="Grattapaglia D."/>
            <person name="Rokhsar D.S."/>
        </authorList>
    </citation>
    <scope>NUCLEOTIDE SEQUENCE</scope>
    <source>
        <tissue evidence="4">Leaf extractions</tissue>
    </source>
</reference>